<dbReference type="GO" id="GO:0007265">
    <property type="term" value="P:Ras protein signal transduction"/>
    <property type="evidence" value="ECO:0007669"/>
    <property type="project" value="TreeGrafter"/>
</dbReference>
<dbReference type="InterPro" id="IPR001895">
    <property type="entry name" value="RASGEF_cat_dom"/>
</dbReference>
<feature type="compositionally biased region" description="Basic and acidic residues" evidence="5">
    <location>
        <begin position="599"/>
        <end position="608"/>
    </location>
</feature>
<dbReference type="SMART" id="SM00229">
    <property type="entry name" value="RasGEFN"/>
    <property type="match status" value="1"/>
</dbReference>
<feature type="region of interest" description="Disordered" evidence="5">
    <location>
        <begin position="209"/>
        <end position="232"/>
    </location>
</feature>
<dbReference type="Gene3D" id="2.20.70.10">
    <property type="match status" value="2"/>
</dbReference>
<dbReference type="SMART" id="SM00326">
    <property type="entry name" value="SH3"/>
    <property type="match status" value="1"/>
</dbReference>
<gene>
    <name evidence="11" type="ORF">INT47_009107</name>
</gene>
<evidence type="ECO:0000256" key="1">
    <source>
        <dbReference type="ARBA" id="ARBA00022443"/>
    </source>
</evidence>
<dbReference type="Pfam" id="PF00018">
    <property type="entry name" value="SH3_1"/>
    <property type="match status" value="1"/>
</dbReference>
<feature type="region of interest" description="Disordered" evidence="5">
    <location>
        <begin position="599"/>
        <end position="634"/>
    </location>
</feature>
<feature type="compositionally biased region" description="Pro residues" evidence="5">
    <location>
        <begin position="1490"/>
        <end position="1499"/>
    </location>
</feature>
<dbReference type="InterPro" id="IPR019804">
    <property type="entry name" value="Ras_G-nucl-exch_fac_CS"/>
</dbReference>
<dbReference type="CDD" id="cd00155">
    <property type="entry name" value="RasGEF"/>
    <property type="match status" value="1"/>
</dbReference>
<dbReference type="Gene3D" id="1.10.840.10">
    <property type="entry name" value="Ras guanine-nucleotide exchange factors catalytic domain"/>
    <property type="match status" value="1"/>
</dbReference>
<dbReference type="EMBL" id="JAEPRD010000003">
    <property type="protein sequence ID" value="KAG2213433.1"/>
    <property type="molecule type" value="Genomic_DNA"/>
</dbReference>
<dbReference type="InterPro" id="IPR008937">
    <property type="entry name" value="Ras-like_GEF"/>
</dbReference>
<dbReference type="InterPro" id="IPR036020">
    <property type="entry name" value="WW_dom_sf"/>
</dbReference>
<feature type="compositionally biased region" description="Polar residues" evidence="5">
    <location>
        <begin position="1343"/>
        <end position="1359"/>
    </location>
</feature>
<feature type="compositionally biased region" description="Polar residues" evidence="5">
    <location>
        <begin position="1425"/>
        <end position="1466"/>
    </location>
</feature>
<evidence type="ECO:0000313" key="11">
    <source>
        <dbReference type="EMBL" id="KAG2213433.1"/>
    </source>
</evidence>
<dbReference type="Gene3D" id="1.20.870.10">
    <property type="entry name" value="Son of sevenless (SoS) protein Chain: S domain 1"/>
    <property type="match status" value="1"/>
</dbReference>
<dbReference type="CDD" id="cd11883">
    <property type="entry name" value="SH3_Sdc25"/>
    <property type="match status" value="1"/>
</dbReference>
<dbReference type="Pfam" id="PF11754">
    <property type="entry name" value="Velvet"/>
    <property type="match status" value="2"/>
</dbReference>
<feature type="domain" description="WW" evidence="8">
    <location>
        <begin position="111"/>
        <end position="145"/>
    </location>
</feature>
<organism evidence="11 12">
    <name type="scientific">Mucor saturninus</name>
    <dbReference type="NCBI Taxonomy" id="64648"/>
    <lineage>
        <taxon>Eukaryota</taxon>
        <taxon>Fungi</taxon>
        <taxon>Fungi incertae sedis</taxon>
        <taxon>Mucoromycota</taxon>
        <taxon>Mucoromycotina</taxon>
        <taxon>Mucoromycetes</taxon>
        <taxon>Mucorales</taxon>
        <taxon>Mucorineae</taxon>
        <taxon>Mucoraceae</taxon>
        <taxon>Mucor</taxon>
    </lineage>
</organism>
<feature type="domain" description="N-terminal Ras-GEF" evidence="9">
    <location>
        <begin position="729"/>
        <end position="859"/>
    </location>
</feature>
<dbReference type="CDD" id="cd00201">
    <property type="entry name" value="WW"/>
    <property type="match status" value="1"/>
</dbReference>
<feature type="compositionally biased region" description="Basic and acidic residues" evidence="5">
    <location>
        <begin position="176"/>
        <end position="194"/>
    </location>
</feature>
<dbReference type="Pfam" id="PF00397">
    <property type="entry name" value="WW"/>
    <property type="match status" value="1"/>
</dbReference>
<keyword evidence="2 3" id="KW-0344">Guanine-nucleotide releasing factor</keyword>
<dbReference type="InterPro" id="IPR001452">
    <property type="entry name" value="SH3_domain"/>
</dbReference>
<keyword evidence="12" id="KW-1185">Reference proteome</keyword>
<evidence type="ECO:0000313" key="12">
    <source>
        <dbReference type="Proteomes" id="UP000603453"/>
    </source>
</evidence>
<dbReference type="InterPro" id="IPR056685">
    <property type="entry name" value="DUF7783"/>
</dbReference>
<accession>A0A8H7RPH5</accession>
<evidence type="ECO:0000259" key="8">
    <source>
        <dbReference type="PROSITE" id="PS50020"/>
    </source>
</evidence>
<dbReference type="GO" id="GO:0005886">
    <property type="term" value="C:plasma membrane"/>
    <property type="evidence" value="ECO:0007669"/>
    <property type="project" value="TreeGrafter"/>
</dbReference>
<dbReference type="Pfam" id="PF25006">
    <property type="entry name" value="DUF7783"/>
    <property type="match status" value="1"/>
</dbReference>
<dbReference type="PROSITE" id="PS50212">
    <property type="entry name" value="RASGEF_NTER"/>
    <property type="match status" value="1"/>
</dbReference>
<feature type="domain" description="Velvet" evidence="10">
    <location>
        <begin position="1130"/>
        <end position="1325"/>
    </location>
</feature>
<sequence length="1499" mass="171410">MSSRAVICRVRALYAYESNDPSSLSFQADSVIDVLAQLESGWWDGWCDGKRGWFPSNYVQILKQEEIKDIEEKQQLWELQQQWKLKQQRQRVTDQDMQNQLRFSLHASDMTPQTTEWLVQTTEDGSEQYYYNPRTQEMRYSMPPEGAMEEKIKEALGSSSSHGSLHESYHTNSPRYMDHEHNIEKPPVRPERAPNRMMNEEFGNDFRHSIRPVQHQRPSEEYEDDDRLPPNWTRKMTPKGRYYYYNMATEETTWELENIDPDTGILISSLPDSFPTSPKQYTSIDEMSMNDQSSSIYSDDKVAISWQSLSTSIGHAVHNLRESIRQGQNAYFGEDTTTIVHRIRLLLYVSNCLDKETSVHLKTNKQLRTQHRTLLASLAKLVLATKVASNALASPEALSKLQSDSEDVMVSLRHFLTCAQQASIEIKDTKPSLTCDQNLWRHSPFVIKNSSGISMLGKADMVNATLVLVNNVRSAMNAFMDSVRDAFSNFENQDIQGTLVKLKANAPMLVAQFRNLSNTTSILLNSVEEVCQLNQGNAKALILIKSKQPIYAAMGSLFVVSQTITSVDQDAAQMELAYHRLVQCIEVIESSISHVLDATHKQTDDRVEPNNSSTGSIGDDEDKSEEFTTRPPDIGLNTLLSSSSLAESETSSLHSLNNVRQVKEGKIAKFFGEDTMEAARRRDTVTATPTSTSTVLNASMSNAGMSSIHGDVPWFLVSDVGANDLVLNMEGNVKGGSLHALVQRLTQHDQLDSKFNSTFLLTYRSFCTTEELFDELFQRYQLVPPEELTSEELEIWREKKLKLVRLRVFNVIKSWLETYFNEEEDRPILPEISQFTDHVIVESMKFGAEQLSKLIKKRMQSEDSGQIRKMKLNVRTADMPAPILPKNMKRIKFLELDPHELARQMTVMDFRLYNRIKPVECLDKNWGKPDSEVGHIAANVKASIEHSNQVTAWVTDSILSKDEIKKRAVVMKHWIFVAERCRLLNNYNTCMAILSAFDNGSIGRLKRTWELISARSMQILQNIRKLMGANRNFSEYREIIHNVNPPCIPFLGIYLQDLTFIEDGNSNYLKKTNSLINFAKRMKTAEVIRDLQQYQSTHYMLTAVPDIQEFIKTHLHSSREEEELYNLSLKLEPSDYQLTLRQQPKQSRMCGVGEKVLFSFYKADRRPIDPPLFLFTCNEQSAIVQLRVFDPKLPMAEKNSGYLQNPYYFMYASLMAADLDEELHLLRDGKTRSTTGSVVSSLYHLKDIDNTDAGFFVFPDLSVRMEGSYRLKLSLFEIIGKEVFHCRSIISHKFSVYSAKKFPGMEESTFLSRSFADQGLKIRIRKELRQRRKLSKISDTEETSSVNENDNNTPSTSKFLPSGAKRARVAQNNDTTSNYVTYPPKQSSWTPPIIEHGRYYTQEASSSGSSSTAIPADRRPYYVNKESNLYQDTTNSHNNSGTRYQQEIPHTSPNQPYSSYRPNQISYFYPQNYPQPTSSPPPSHQLTPQHLPPPPPPHY</sequence>
<dbReference type="PANTHER" id="PTHR23113:SF368">
    <property type="entry name" value="CELL DIVISION CONTROL PROTEIN 25"/>
    <property type="match status" value="1"/>
</dbReference>
<evidence type="ECO:0000256" key="3">
    <source>
        <dbReference type="PROSITE-ProRule" id="PRU00168"/>
    </source>
</evidence>
<dbReference type="InterPro" id="IPR037525">
    <property type="entry name" value="Velvet_dom"/>
</dbReference>
<evidence type="ECO:0000259" key="6">
    <source>
        <dbReference type="PROSITE" id="PS50002"/>
    </source>
</evidence>
<protein>
    <submittedName>
        <fullName evidence="11">Uncharacterized protein</fullName>
    </submittedName>
</protein>
<feature type="domain" description="SH3" evidence="6">
    <location>
        <begin position="5"/>
        <end position="64"/>
    </location>
</feature>
<dbReference type="InterPro" id="IPR001202">
    <property type="entry name" value="WW_dom"/>
</dbReference>
<dbReference type="Pfam" id="PF00618">
    <property type="entry name" value="RasGEF_N"/>
    <property type="match status" value="1"/>
</dbReference>
<reference evidence="11" key="1">
    <citation type="submission" date="2020-12" db="EMBL/GenBank/DDBJ databases">
        <title>Metabolic potential, ecology and presence of endohyphal bacteria is reflected in genomic diversity of Mucoromycotina.</title>
        <authorList>
            <person name="Muszewska A."/>
            <person name="Okrasinska A."/>
            <person name="Steczkiewicz K."/>
            <person name="Drgas O."/>
            <person name="Orlowska M."/>
            <person name="Perlinska-Lenart U."/>
            <person name="Aleksandrzak-Piekarczyk T."/>
            <person name="Szatraj K."/>
            <person name="Zielenkiewicz U."/>
            <person name="Pilsyk S."/>
            <person name="Malc E."/>
            <person name="Mieczkowski P."/>
            <person name="Kruszewska J.S."/>
            <person name="Biernat P."/>
            <person name="Pawlowska J."/>
        </authorList>
    </citation>
    <scope>NUCLEOTIDE SEQUENCE</scope>
    <source>
        <strain evidence="11">WA0000017839</strain>
    </source>
</reference>
<feature type="region of interest" description="Disordered" evidence="5">
    <location>
        <begin position="1333"/>
        <end position="1499"/>
    </location>
</feature>
<dbReference type="PROSITE" id="PS50020">
    <property type="entry name" value="WW_DOMAIN_2"/>
    <property type="match status" value="2"/>
</dbReference>
<feature type="domain" description="WW" evidence="8">
    <location>
        <begin position="226"/>
        <end position="259"/>
    </location>
</feature>
<dbReference type="InterPro" id="IPR023578">
    <property type="entry name" value="Ras_GEF_dom_sf"/>
</dbReference>
<dbReference type="InterPro" id="IPR036028">
    <property type="entry name" value="SH3-like_dom_sf"/>
</dbReference>
<name>A0A8H7RPH5_9FUNG</name>
<dbReference type="InterPro" id="IPR000651">
    <property type="entry name" value="Ras-like_Gua-exchang_fac_N"/>
</dbReference>
<dbReference type="PROSITE" id="PS00720">
    <property type="entry name" value="RASGEF"/>
    <property type="match status" value="1"/>
</dbReference>
<comment type="caution">
    <text evidence="11">The sequence shown here is derived from an EMBL/GenBank/DDBJ whole genome shotgun (WGS) entry which is preliminary data.</text>
</comment>
<dbReference type="SMART" id="SM00456">
    <property type="entry name" value="WW"/>
    <property type="match status" value="2"/>
</dbReference>
<dbReference type="OrthoDB" id="546434at2759"/>
<dbReference type="GO" id="GO:0005085">
    <property type="term" value="F:guanyl-nucleotide exchange factor activity"/>
    <property type="evidence" value="ECO:0007669"/>
    <property type="project" value="UniProtKB-KW"/>
</dbReference>
<evidence type="ECO:0000256" key="4">
    <source>
        <dbReference type="PROSITE-ProRule" id="PRU00192"/>
    </source>
</evidence>
<dbReference type="CDD" id="cd06224">
    <property type="entry name" value="REM"/>
    <property type="match status" value="1"/>
</dbReference>
<proteinExistence type="predicted"/>
<keyword evidence="1 4" id="KW-0728">SH3 domain</keyword>
<dbReference type="SUPFAM" id="SSF51045">
    <property type="entry name" value="WW domain"/>
    <property type="match status" value="1"/>
</dbReference>
<dbReference type="Gene3D" id="2.30.30.40">
    <property type="entry name" value="SH3 Domains"/>
    <property type="match status" value="1"/>
</dbReference>
<dbReference type="Proteomes" id="UP000603453">
    <property type="component" value="Unassembled WGS sequence"/>
</dbReference>
<dbReference type="InterPro" id="IPR036964">
    <property type="entry name" value="RASGEF_cat_dom_sf"/>
</dbReference>
<evidence type="ECO:0000256" key="5">
    <source>
        <dbReference type="SAM" id="MobiDB-lite"/>
    </source>
</evidence>
<feature type="compositionally biased region" description="Polar residues" evidence="5">
    <location>
        <begin position="1370"/>
        <end position="1390"/>
    </location>
</feature>
<dbReference type="PROSITE" id="PS50009">
    <property type="entry name" value="RASGEF_CAT"/>
    <property type="match status" value="1"/>
</dbReference>
<dbReference type="Gene3D" id="2.60.40.3960">
    <property type="entry name" value="Velvet domain"/>
    <property type="match status" value="1"/>
</dbReference>
<dbReference type="SUPFAM" id="SSF48366">
    <property type="entry name" value="Ras GEF"/>
    <property type="match status" value="1"/>
</dbReference>
<evidence type="ECO:0000259" key="9">
    <source>
        <dbReference type="PROSITE" id="PS50212"/>
    </source>
</evidence>
<evidence type="ECO:0000259" key="10">
    <source>
        <dbReference type="PROSITE" id="PS51821"/>
    </source>
</evidence>
<dbReference type="InterPro" id="IPR038491">
    <property type="entry name" value="Velvet_dom_sf"/>
</dbReference>
<dbReference type="Pfam" id="PF00617">
    <property type="entry name" value="RasGEF"/>
    <property type="match status" value="1"/>
</dbReference>
<dbReference type="PROSITE" id="PS50002">
    <property type="entry name" value="SH3"/>
    <property type="match status" value="1"/>
</dbReference>
<dbReference type="SMART" id="SM00147">
    <property type="entry name" value="RasGEF"/>
    <property type="match status" value="1"/>
</dbReference>
<feature type="region of interest" description="Disordered" evidence="5">
    <location>
        <begin position="158"/>
        <end position="195"/>
    </location>
</feature>
<evidence type="ECO:0000256" key="2">
    <source>
        <dbReference type="ARBA" id="ARBA00022658"/>
    </source>
</evidence>
<evidence type="ECO:0000259" key="7">
    <source>
        <dbReference type="PROSITE" id="PS50009"/>
    </source>
</evidence>
<feature type="domain" description="Ras-GEF" evidence="7">
    <location>
        <begin position="897"/>
        <end position="1134"/>
    </location>
</feature>
<dbReference type="PANTHER" id="PTHR23113">
    <property type="entry name" value="GUANINE NUCLEOTIDE EXCHANGE FACTOR"/>
    <property type="match status" value="1"/>
</dbReference>
<dbReference type="PROSITE" id="PS51821">
    <property type="entry name" value="VELVET"/>
    <property type="match status" value="1"/>
</dbReference>
<dbReference type="FunFam" id="2.30.30.40:FF:000072">
    <property type="entry name" value="Unconventional Myosin IB"/>
    <property type="match status" value="1"/>
</dbReference>
<dbReference type="SUPFAM" id="SSF50044">
    <property type="entry name" value="SH3-domain"/>
    <property type="match status" value="1"/>
</dbReference>